<dbReference type="EMBL" id="FNYK01000098">
    <property type="protein sequence ID" value="SEJ29797.1"/>
    <property type="molecule type" value="Genomic_DNA"/>
</dbReference>
<comment type="pathway">
    <text evidence="1">Cell wall biogenesis; cell wall polysaccharide biosynthesis.</text>
</comment>
<evidence type="ECO:0000256" key="4">
    <source>
        <dbReference type="ARBA" id="ARBA00022679"/>
    </source>
</evidence>
<dbReference type="AlphaFoldDB" id="A0A1H6XSS1"/>
<reference evidence="7" key="1">
    <citation type="submission" date="2016-10" db="EMBL/GenBank/DDBJ databases">
        <authorList>
            <person name="Varghese N."/>
        </authorList>
    </citation>
    <scope>NUCLEOTIDE SEQUENCE [LARGE SCALE GENOMIC DNA]</scope>
    <source>
        <strain evidence="7">DSM 20406</strain>
    </source>
</reference>
<comment type="similarity">
    <text evidence="2">Belongs to the glycosyltransferase 2 family.</text>
</comment>
<sequence length="310" mass="36606">MIDVCFNVLHYQSFNATTMCVDSLLKLKGIEKCLIVILDNGSPNHSFELLKNRYSANPIIKLLHSIENLGFSEGNNKLYRFSKLYNPQFIVVLNNDIEIRQKNFVDVLQKTYTANPSYLIGPDVYCPRGQEHQSPLYKELPSKVDIEKLVAERKSEIEYIDEALNLYRHREKTENIRKYVPYWIIEIRKRLKHEFVNLHYKQQFIVNPVLQGSCIIVTKLFMKNEELLFTPDTGFYCEEMILALRCKLNGYKTLYTRNLKVIHWHGISSGFQYVPSRESLILKNKRLIKAYSMYLDLIDNNPWKERKQHS</sequence>
<dbReference type="PANTHER" id="PTHR43179:SF12">
    <property type="entry name" value="GALACTOFURANOSYLTRANSFERASE GLFT2"/>
    <property type="match status" value="1"/>
</dbReference>
<name>A0A1H6XSS1_9FIRM</name>
<dbReference type="OrthoDB" id="8936324at2"/>
<protein>
    <submittedName>
        <fullName evidence="6">Glycosyltransferase, GT2 family</fullName>
    </submittedName>
</protein>
<dbReference type="InterPro" id="IPR029044">
    <property type="entry name" value="Nucleotide-diphossugar_trans"/>
</dbReference>
<keyword evidence="3" id="KW-0328">Glycosyltransferase</keyword>
<dbReference type="Proteomes" id="UP000183028">
    <property type="component" value="Unassembled WGS sequence"/>
</dbReference>
<keyword evidence="7" id="KW-1185">Reference proteome</keyword>
<feature type="domain" description="Glycosyltransferase 2-like" evidence="5">
    <location>
        <begin position="16"/>
        <end position="139"/>
    </location>
</feature>
<gene>
    <name evidence="6" type="ORF">SAMN04487834_10983</name>
</gene>
<dbReference type="Pfam" id="PF00535">
    <property type="entry name" value="Glycos_transf_2"/>
    <property type="match status" value="1"/>
</dbReference>
<accession>A0A1H6XSS1</accession>
<dbReference type="PANTHER" id="PTHR43179">
    <property type="entry name" value="RHAMNOSYLTRANSFERASE WBBL"/>
    <property type="match status" value="1"/>
</dbReference>
<dbReference type="Gene3D" id="3.90.550.10">
    <property type="entry name" value="Spore Coat Polysaccharide Biosynthesis Protein SpsA, Chain A"/>
    <property type="match status" value="1"/>
</dbReference>
<evidence type="ECO:0000256" key="1">
    <source>
        <dbReference type="ARBA" id="ARBA00004776"/>
    </source>
</evidence>
<organism evidence="6 7">
    <name type="scientific">Sharpea azabuensis</name>
    <dbReference type="NCBI Taxonomy" id="322505"/>
    <lineage>
        <taxon>Bacteria</taxon>
        <taxon>Bacillati</taxon>
        <taxon>Bacillota</taxon>
        <taxon>Erysipelotrichia</taxon>
        <taxon>Erysipelotrichales</taxon>
        <taxon>Coprobacillaceae</taxon>
        <taxon>Sharpea</taxon>
    </lineage>
</organism>
<evidence type="ECO:0000256" key="3">
    <source>
        <dbReference type="ARBA" id="ARBA00022676"/>
    </source>
</evidence>
<dbReference type="RefSeq" id="WP_074732850.1">
    <property type="nucleotide sequence ID" value="NZ_CADAXY010000018.1"/>
</dbReference>
<evidence type="ECO:0000313" key="6">
    <source>
        <dbReference type="EMBL" id="SEJ29797.1"/>
    </source>
</evidence>
<proteinExistence type="inferred from homology"/>
<dbReference type="SUPFAM" id="SSF53448">
    <property type="entry name" value="Nucleotide-diphospho-sugar transferases"/>
    <property type="match status" value="1"/>
</dbReference>
<keyword evidence="4 6" id="KW-0808">Transferase</keyword>
<dbReference type="GO" id="GO:0016757">
    <property type="term" value="F:glycosyltransferase activity"/>
    <property type="evidence" value="ECO:0007669"/>
    <property type="project" value="UniProtKB-KW"/>
</dbReference>
<evidence type="ECO:0000256" key="2">
    <source>
        <dbReference type="ARBA" id="ARBA00006739"/>
    </source>
</evidence>
<dbReference type="InterPro" id="IPR001173">
    <property type="entry name" value="Glyco_trans_2-like"/>
</dbReference>
<evidence type="ECO:0000259" key="5">
    <source>
        <dbReference type="Pfam" id="PF00535"/>
    </source>
</evidence>
<evidence type="ECO:0000313" key="7">
    <source>
        <dbReference type="Proteomes" id="UP000183028"/>
    </source>
</evidence>